<feature type="region of interest" description="Disordered" evidence="1">
    <location>
        <begin position="199"/>
        <end position="221"/>
    </location>
</feature>
<dbReference type="EMBL" id="PQXN01000081">
    <property type="protein sequence ID" value="TGO56201.1"/>
    <property type="molecule type" value="Genomic_DNA"/>
</dbReference>
<name>A0A4Z1I3P0_9HELO</name>
<sequence>MTSVSPVTMASTIHTSDINGSTINSSVVASLQFNYDFSDMFDISVYSVDTGSMEAYTYIPLEDFCPEINFFNDDIRLANVLSFTTTSASESRMLDSTMKETSELSVAVSSLSAPVVHRSEPLPYCLQNSISGVIIERVDEFQPSQNPSEASELADDKSFESEPREEDTPIRLSSSVLIDLTGESNKQSVIPQETHIANAYDDSSLAGRRIKPKTSFGGSPR</sequence>
<feature type="region of interest" description="Disordered" evidence="1">
    <location>
        <begin position="142"/>
        <end position="172"/>
    </location>
</feature>
<keyword evidence="3" id="KW-1185">Reference proteome</keyword>
<proteinExistence type="predicted"/>
<feature type="compositionally biased region" description="Basic and acidic residues" evidence="1">
    <location>
        <begin position="154"/>
        <end position="169"/>
    </location>
</feature>
<comment type="caution">
    <text evidence="2">The sequence shown here is derived from an EMBL/GenBank/DDBJ whole genome shotgun (WGS) entry which is preliminary data.</text>
</comment>
<organism evidence="2 3">
    <name type="scientific">Botryotinia convoluta</name>
    <dbReference type="NCBI Taxonomy" id="54673"/>
    <lineage>
        <taxon>Eukaryota</taxon>
        <taxon>Fungi</taxon>
        <taxon>Dikarya</taxon>
        <taxon>Ascomycota</taxon>
        <taxon>Pezizomycotina</taxon>
        <taxon>Leotiomycetes</taxon>
        <taxon>Helotiales</taxon>
        <taxon>Sclerotiniaceae</taxon>
        <taxon>Botryotinia</taxon>
    </lineage>
</organism>
<protein>
    <submittedName>
        <fullName evidence="2">Uncharacterized protein</fullName>
    </submittedName>
</protein>
<evidence type="ECO:0000313" key="2">
    <source>
        <dbReference type="EMBL" id="TGO56201.1"/>
    </source>
</evidence>
<evidence type="ECO:0000256" key="1">
    <source>
        <dbReference type="SAM" id="MobiDB-lite"/>
    </source>
</evidence>
<reference evidence="2 3" key="1">
    <citation type="submission" date="2017-12" db="EMBL/GenBank/DDBJ databases">
        <title>Comparative genomics of Botrytis spp.</title>
        <authorList>
            <person name="Valero-Jimenez C.A."/>
            <person name="Tapia P."/>
            <person name="Veloso J."/>
            <person name="Silva-Moreno E."/>
            <person name="Staats M."/>
            <person name="Valdes J.H."/>
            <person name="Van Kan J.A.L."/>
        </authorList>
    </citation>
    <scope>NUCLEOTIDE SEQUENCE [LARGE SCALE GENOMIC DNA]</scope>
    <source>
        <strain evidence="2 3">MUCL11595</strain>
    </source>
</reference>
<dbReference type="AlphaFoldDB" id="A0A4Z1I3P0"/>
<dbReference type="Proteomes" id="UP000297527">
    <property type="component" value="Unassembled WGS sequence"/>
</dbReference>
<dbReference type="OrthoDB" id="3556154at2759"/>
<evidence type="ECO:0000313" key="3">
    <source>
        <dbReference type="Proteomes" id="UP000297527"/>
    </source>
</evidence>
<gene>
    <name evidence="2" type="ORF">BCON_0081g00420</name>
</gene>
<accession>A0A4Z1I3P0</accession>